<evidence type="ECO:0000313" key="10">
    <source>
        <dbReference type="EMBL" id="CAF3618151.1"/>
    </source>
</evidence>
<dbReference type="GO" id="GO:0005765">
    <property type="term" value="C:lysosomal membrane"/>
    <property type="evidence" value="ECO:0007669"/>
    <property type="project" value="TreeGrafter"/>
</dbReference>
<comment type="caution">
    <text evidence="9">The sequence shown here is derived from an EMBL/GenBank/DDBJ whole genome shotgun (WGS) entry which is preliminary data.</text>
</comment>
<reference evidence="9" key="1">
    <citation type="submission" date="2021-02" db="EMBL/GenBank/DDBJ databases">
        <authorList>
            <person name="Nowell W R."/>
        </authorList>
    </citation>
    <scope>NUCLEOTIDE SEQUENCE</scope>
</reference>
<feature type="transmembrane region" description="Helical" evidence="7">
    <location>
        <begin position="520"/>
        <end position="539"/>
    </location>
</feature>
<dbReference type="Proteomes" id="UP000663872">
    <property type="component" value="Unassembled WGS sequence"/>
</dbReference>
<gene>
    <name evidence="9" type="ORF">FME351_LOCUS21146</name>
    <name evidence="10" type="ORF">GRG538_LOCUS23529</name>
</gene>
<dbReference type="EMBL" id="CAJNYT010003928">
    <property type="protein sequence ID" value="CAF3618151.1"/>
    <property type="molecule type" value="Genomic_DNA"/>
</dbReference>
<proteinExistence type="inferred from homology"/>
<dbReference type="InterPro" id="IPR006639">
    <property type="entry name" value="Preselin/SPP"/>
</dbReference>
<feature type="transmembrane region" description="Helical" evidence="7">
    <location>
        <begin position="295"/>
        <end position="320"/>
    </location>
</feature>
<keyword evidence="6 7" id="KW-0472">Membrane</keyword>
<name>A0A818M4J1_9BILA</name>
<feature type="transmembrane region" description="Helical" evidence="7">
    <location>
        <begin position="370"/>
        <end position="390"/>
    </location>
</feature>
<protein>
    <recommendedName>
        <fullName evidence="12">Signal peptide peptidase-like 2B</fullName>
    </recommendedName>
</protein>
<dbReference type="PANTHER" id="PTHR12174">
    <property type="entry name" value="SIGNAL PEPTIDE PEPTIDASE"/>
    <property type="match status" value="1"/>
</dbReference>
<accession>A0A818M4J1</accession>
<dbReference type="GO" id="GO:0030660">
    <property type="term" value="C:Golgi-associated vesicle membrane"/>
    <property type="evidence" value="ECO:0007669"/>
    <property type="project" value="TreeGrafter"/>
</dbReference>
<evidence type="ECO:0000313" key="11">
    <source>
        <dbReference type="Proteomes" id="UP000663869"/>
    </source>
</evidence>
<comment type="subcellular location">
    <subcellularLocation>
        <location evidence="1">Endomembrane system</location>
        <topology evidence="1">Multi-pass membrane protein</topology>
    </subcellularLocation>
</comment>
<evidence type="ECO:0000256" key="3">
    <source>
        <dbReference type="ARBA" id="ARBA00022692"/>
    </source>
</evidence>
<dbReference type="SMART" id="SM00730">
    <property type="entry name" value="PSN"/>
    <property type="match status" value="1"/>
</dbReference>
<evidence type="ECO:0000313" key="9">
    <source>
        <dbReference type="EMBL" id="CAF3584893.1"/>
    </source>
</evidence>
<feature type="signal peptide" evidence="8">
    <location>
        <begin position="1"/>
        <end position="20"/>
    </location>
</feature>
<feature type="transmembrane region" description="Helical" evidence="7">
    <location>
        <begin position="341"/>
        <end position="364"/>
    </location>
</feature>
<organism evidence="9 11">
    <name type="scientific">Rotaria socialis</name>
    <dbReference type="NCBI Taxonomy" id="392032"/>
    <lineage>
        <taxon>Eukaryota</taxon>
        <taxon>Metazoa</taxon>
        <taxon>Spiralia</taxon>
        <taxon>Gnathifera</taxon>
        <taxon>Rotifera</taxon>
        <taxon>Eurotatoria</taxon>
        <taxon>Bdelloidea</taxon>
        <taxon>Philodinida</taxon>
        <taxon>Philodinidae</taxon>
        <taxon>Rotaria</taxon>
    </lineage>
</organism>
<feature type="transmembrane region" description="Helical" evidence="7">
    <location>
        <begin position="578"/>
        <end position="598"/>
    </location>
</feature>
<evidence type="ECO:0008006" key="12">
    <source>
        <dbReference type="Google" id="ProtNLM"/>
    </source>
</evidence>
<evidence type="ECO:0000256" key="8">
    <source>
        <dbReference type="SAM" id="SignalP"/>
    </source>
</evidence>
<evidence type="ECO:0000256" key="4">
    <source>
        <dbReference type="ARBA" id="ARBA00022801"/>
    </source>
</evidence>
<dbReference type="EMBL" id="CAJNYU010002695">
    <property type="protein sequence ID" value="CAF3584893.1"/>
    <property type="molecule type" value="Genomic_DNA"/>
</dbReference>
<keyword evidence="3 7" id="KW-0812">Transmembrane</keyword>
<dbReference type="GO" id="GO:0098553">
    <property type="term" value="C:lumenal side of endoplasmic reticulum membrane"/>
    <property type="evidence" value="ECO:0007669"/>
    <property type="project" value="TreeGrafter"/>
</dbReference>
<dbReference type="Pfam" id="PF04258">
    <property type="entry name" value="Peptidase_A22B"/>
    <property type="match status" value="2"/>
</dbReference>
<feature type="transmembrane region" description="Helical" evidence="7">
    <location>
        <begin position="551"/>
        <end position="572"/>
    </location>
</feature>
<keyword evidence="8" id="KW-0732">Signal</keyword>
<feature type="transmembrane region" description="Helical" evidence="7">
    <location>
        <begin position="397"/>
        <end position="419"/>
    </location>
</feature>
<evidence type="ECO:0000256" key="1">
    <source>
        <dbReference type="ARBA" id="ARBA00004127"/>
    </source>
</evidence>
<evidence type="ECO:0000256" key="5">
    <source>
        <dbReference type="ARBA" id="ARBA00022989"/>
    </source>
</evidence>
<feature type="transmembrane region" description="Helical" evidence="7">
    <location>
        <begin position="264"/>
        <end position="289"/>
    </location>
</feature>
<evidence type="ECO:0000256" key="6">
    <source>
        <dbReference type="ARBA" id="ARBA00023136"/>
    </source>
</evidence>
<dbReference type="GO" id="GO:0042500">
    <property type="term" value="F:aspartic endopeptidase activity, intramembrane cleaving"/>
    <property type="evidence" value="ECO:0007669"/>
    <property type="project" value="InterPro"/>
</dbReference>
<dbReference type="Proteomes" id="UP000663869">
    <property type="component" value="Unassembled WGS sequence"/>
</dbReference>
<keyword evidence="5 7" id="KW-1133">Transmembrane helix</keyword>
<feature type="chain" id="PRO_5036414679" description="Signal peptide peptidase-like 2B" evidence="8">
    <location>
        <begin position="21"/>
        <end position="656"/>
    </location>
</feature>
<dbReference type="PANTHER" id="PTHR12174:SF103">
    <property type="entry name" value="INTRAMEMBRANE PROTEASE (IMPAS) FAMILY"/>
    <property type="match status" value="1"/>
</dbReference>
<dbReference type="InterPro" id="IPR007369">
    <property type="entry name" value="Peptidase_A22B_SPP"/>
</dbReference>
<evidence type="ECO:0000256" key="2">
    <source>
        <dbReference type="ARBA" id="ARBA00006859"/>
    </source>
</evidence>
<evidence type="ECO:0000256" key="7">
    <source>
        <dbReference type="SAM" id="Phobius"/>
    </source>
</evidence>
<dbReference type="GO" id="GO:0033619">
    <property type="term" value="P:membrane protein proteolysis"/>
    <property type="evidence" value="ECO:0007669"/>
    <property type="project" value="TreeGrafter"/>
</dbReference>
<dbReference type="GO" id="GO:0098554">
    <property type="term" value="C:cytoplasmic side of endoplasmic reticulum membrane"/>
    <property type="evidence" value="ECO:0007669"/>
    <property type="project" value="TreeGrafter"/>
</dbReference>
<sequence>MTTTIIVCLILMLQMFTGYGDDSINLLVRSSNDSTIRRYCVELAKLPNGRTINVTSFGWHNPYIASSSVNACNITDLADSLPQTFPILTTLIIYEHQCKMTEHAWHVEKQYGKNISLLILTNRTNTHYELKFNTTDMPVSIPVLILVQKDFNKISKIYTNMSDIEISMNYAPVIPRKFRPATLLMFALVFIILLCGNHWAADEFMSKMRKNNPKTQNVPSNLNTIPTANEFQDSPAQETIIPKSTTNAHDDGDNRSLRNTEPPILHLSYCIIVFILCFAVGWLLLIFYFPKVMVYILQALFCIGAFSSLITCLTRLSYFAPILRRYHIQPQTFHKPCACKLSAINIFTLCAIILSLTTVVTWYVFRLADWAWILQDILGAAVCVTVISVYRLGNMRVITLILLGFFLYDIFFVFITPYISFFQPSHPKNASTTTTTTTTATTMKPLTSTITDITTTISSIISSNIHNLKASEKVSRNPSVMEQVALGIGADGEVVPLLFALPSFIPESEMDPCMANRKSMLGFGDIILPGILLTFCKIFDMAMDHRWSIYYIQSMISYFIGLSLTHIALYLMNTAQPALLYLVPCILLSTIITGICRGELRELYTGKRIQSLLEDKPKTSLLHSYDNSVEDQTNQSNDVVIGISDTVGTVNGVENQ</sequence>
<keyword evidence="4" id="KW-0378">Hydrolase</keyword>
<feature type="transmembrane region" description="Helical" evidence="7">
    <location>
        <begin position="181"/>
        <end position="200"/>
    </location>
</feature>
<dbReference type="AlphaFoldDB" id="A0A818M4J1"/>
<comment type="similarity">
    <text evidence="2">Belongs to the peptidase A22B family.</text>
</comment>